<evidence type="ECO:0000313" key="1">
    <source>
        <dbReference type="EMBL" id="KAF5321768.1"/>
    </source>
</evidence>
<evidence type="ECO:0000313" key="2">
    <source>
        <dbReference type="Proteomes" id="UP000567179"/>
    </source>
</evidence>
<keyword evidence="2" id="KW-1185">Reference proteome</keyword>
<sequence length="414" mass="46544">MVVLPLEIFNLLIDQVAEDESGGLRHLFAEIQITIDSNVRKVAGRLSAVYDSNKDLLAKLRCLTLVFDTRGSGEPGAFLHDIGLGDAGYPVEKQRITKLRTLLKLFARANLESLTIMARNGFLHWSRMSCQSQELFLAIRASPTLRSIHYERIVNLDRGMISREGLHRLTLGLNIDIPSSFVGGNALCATAMENLSSLIKLEIDHTALFHFLPPPWHIATNYLQRLRSLTITLPRDHPSRMDVVKFISHIGKQLRSLHLTSVWYPHPDMDISNEAFFGTFSYDDIPNLHHLTLENGPGHSLLSTSFIAIANILMHAYGARSLSIKYLNIKVELFPAAMQDLDFPPRVNIDEVLTNPALVSSLRDITVHIVVHPDPHGRPIEFLTAIRTSEDLRRFFPRTSVHGGLNLKLCLTHL</sequence>
<organism evidence="1 2">
    <name type="scientific">Psilocybe cf. subviscida</name>
    <dbReference type="NCBI Taxonomy" id="2480587"/>
    <lineage>
        <taxon>Eukaryota</taxon>
        <taxon>Fungi</taxon>
        <taxon>Dikarya</taxon>
        <taxon>Basidiomycota</taxon>
        <taxon>Agaricomycotina</taxon>
        <taxon>Agaricomycetes</taxon>
        <taxon>Agaricomycetidae</taxon>
        <taxon>Agaricales</taxon>
        <taxon>Agaricineae</taxon>
        <taxon>Strophariaceae</taxon>
        <taxon>Psilocybe</taxon>
    </lineage>
</organism>
<dbReference type="Proteomes" id="UP000567179">
    <property type="component" value="Unassembled WGS sequence"/>
</dbReference>
<reference evidence="1 2" key="1">
    <citation type="journal article" date="2020" name="ISME J.">
        <title>Uncovering the hidden diversity of litter-decomposition mechanisms in mushroom-forming fungi.</title>
        <authorList>
            <person name="Floudas D."/>
            <person name="Bentzer J."/>
            <person name="Ahren D."/>
            <person name="Johansson T."/>
            <person name="Persson P."/>
            <person name="Tunlid A."/>
        </authorList>
    </citation>
    <scope>NUCLEOTIDE SEQUENCE [LARGE SCALE GENOMIC DNA]</scope>
    <source>
        <strain evidence="1 2">CBS 101986</strain>
    </source>
</reference>
<name>A0A8H5BEU9_9AGAR</name>
<dbReference type="EMBL" id="JAACJJ010000028">
    <property type="protein sequence ID" value="KAF5321768.1"/>
    <property type="molecule type" value="Genomic_DNA"/>
</dbReference>
<gene>
    <name evidence="1" type="ORF">D9619_001189</name>
</gene>
<protein>
    <submittedName>
        <fullName evidence="1">Uncharacterized protein</fullName>
    </submittedName>
</protein>
<dbReference type="OrthoDB" id="10686049at2759"/>
<accession>A0A8H5BEU9</accession>
<comment type="caution">
    <text evidence="1">The sequence shown here is derived from an EMBL/GenBank/DDBJ whole genome shotgun (WGS) entry which is preliminary data.</text>
</comment>
<dbReference type="AlphaFoldDB" id="A0A8H5BEU9"/>
<proteinExistence type="predicted"/>